<dbReference type="EMBL" id="MF966379">
    <property type="protein sequence ID" value="ATZ81528.1"/>
    <property type="molecule type" value="Genomic_DNA"/>
</dbReference>
<evidence type="ECO:0000256" key="1">
    <source>
        <dbReference type="SAM" id="Phobius"/>
    </source>
</evidence>
<reference evidence="2" key="1">
    <citation type="journal article" date="2018" name="Infect. Genet. Evol.">
        <title>The dynamic evolution of Drosophila innubila Nudivirus.</title>
        <authorList>
            <person name="Hill T."/>
            <person name="Unckless R.L."/>
        </authorList>
    </citation>
    <scope>NUCLEOTIDE SEQUENCE [LARGE SCALE GENOMIC DNA]</scope>
    <source>
        <strain evidence="2">DiNV_CH01M</strain>
    </source>
</reference>
<accession>A0A2H4UX91</accession>
<evidence type="ECO:0000313" key="3">
    <source>
        <dbReference type="Proteomes" id="UP000290195"/>
    </source>
</evidence>
<sequence length="97" mass="11659">MCSIGINPYILGWGAYFFVEKYKHFSMSHMYIFGIVIIVTKKYIHFFTRASICMYVCVFTVNKQLPPYYIRLVYEYCLFDMHLEVKKLSFSFNILFS</sequence>
<keyword evidence="1" id="KW-0812">Transmembrane</keyword>
<dbReference type="Proteomes" id="UP000290195">
    <property type="component" value="Segment"/>
</dbReference>
<proteinExistence type="predicted"/>
<name>A0A2H4UX91_9VIRU</name>
<organism evidence="2">
    <name type="scientific">Drosophila innubila nudivirus</name>
    <dbReference type="NCBI Taxonomy" id="2057187"/>
    <lineage>
        <taxon>Viruses</taxon>
        <taxon>Viruses incertae sedis</taxon>
        <taxon>Naldaviricetes</taxon>
        <taxon>Lefavirales</taxon>
        <taxon>Nudiviridae</taxon>
        <taxon>Alphanudivirus</taxon>
        <taxon>Alphanudivirus droinnubilae</taxon>
    </lineage>
</organism>
<protein>
    <submittedName>
        <fullName evidence="2">Uncharacterized protein</fullName>
    </submittedName>
</protein>
<feature type="transmembrane region" description="Helical" evidence="1">
    <location>
        <begin position="25"/>
        <end position="44"/>
    </location>
</feature>
<keyword evidence="1" id="KW-1133">Transmembrane helix</keyword>
<keyword evidence="1" id="KW-0472">Membrane</keyword>
<evidence type="ECO:0000313" key="2">
    <source>
        <dbReference type="EMBL" id="ATZ81528.1"/>
    </source>
</evidence>
<keyword evidence="3" id="KW-1185">Reference proteome</keyword>
<gene>
    <name evidence="2" type="ORF">DiNV_CH01M_ORF103</name>
</gene>